<protein>
    <submittedName>
        <fullName evidence="7">O-antigen/teichoic acid export membrane protein</fullName>
    </submittedName>
</protein>
<feature type="transmembrane region" description="Helical" evidence="6">
    <location>
        <begin position="124"/>
        <end position="146"/>
    </location>
</feature>
<dbReference type="CDD" id="cd13128">
    <property type="entry name" value="MATE_Wzx_like"/>
    <property type="match status" value="1"/>
</dbReference>
<keyword evidence="3 6" id="KW-0812">Transmembrane</keyword>
<dbReference type="Proteomes" id="UP000538666">
    <property type="component" value="Unassembled WGS sequence"/>
</dbReference>
<accession>A0A841JRQ0</accession>
<evidence type="ECO:0000256" key="1">
    <source>
        <dbReference type="ARBA" id="ARBA00004651"/>
    </source>
</evidence>
<dbReference type="PANTHER" id="PTHR30250">
    <property type="entry name" value="PST FAMILY PREDICTED COLANIC ACID TRANSPORTER"/>
    <property type="match status" value="1"/>
</dbReference>
<feature type="transmembrane region" description="Helical" evidence="6">
    <location>
        <begin position="90"/>
        <end position="112"/>
    </location>
</feature>
<dbReference type="Pfam" id="PF01943">
    <property type="entry name" value="Polysacc_synt"/>
    <property type="match status" value="1"/>
</dbReference>
<feature type="transmembrane region" description="Helical" evidence="6">
    <location>
        <begin position="51"/>
        <end position="70"/>
    </location>
</feature>
<keyword evidence="5 6" id="KW-0472">Membrane</keyword>
<keyword evidence="4 6" id="KW-1133">Transmembrane helix</keyword>
<feature type="transmembrane region" description="Helical" evidence="6">
    <location>
        <begin position="158"/>
        <end position="179"/>
    </location>
</feature>
<reference evidence="7 8" key="1">
    <citation type="submission" date="2020-08" db="EMBL/GenBank/DDBJ databases">
        <title>Genomic Encyclopedia of Type Strains, Phase IV (KMG-IV): sequencing the most valuable type-strain genomes for metagenomic binning, comparative biology and taxonomic classification.</title>
        <authorList>
            <person name="Goeker M."/>
        </authorList>
    </citation>
    <scope>NUCLEOTIDE SEQUENCE [LARGE SCALE GENOMIC DNA]</scope>
    <source>
        <strain evidence="7 8">DSM 103733</strain>
    </source>
</reference>
<dbReference type="InterPro" id="IPR002797">
    <property type="entry name" value="Polysacc_synth"/>
</dbReference>
<dbReference type="OrthoDB" id="5240734at2"/>
<organism evidence="7 8">
    <name type="scientific">Silvibacterium bohemicum</name>
    <dbReference type="NCBI Taxonomy" id="1577686"/>
    <lineage>
        <taxon>Bacteria</taxon>
        <taxon>Pseudomonadati</taxon>
        <taxon>Acidobacteriota</taxon>
        <taxon>Terriglobia</taxon>
        <taxon>Terriglobales</taxon>
        <taxon>Acidobacteriaceae</taxon>
        <taxon>Silvibacterium</taxon>
    </lineage>
</organism>
<feature type="transmembrane region" description="Helical" evidence="6">
    <location>
        <begin position="185"/>
        <end position="210"/>
    </location>
</feature>
<evidence type="ECO:0000256" key="4">
    <source>
        <dbReference type="ARBA" id="ARBA00022989"/>
    </source>
</evidence>
<comment type="caution">
    <text evidence="7">The sequence shown here is derived from an EMBL/GenBank/DDBJ whole genome shotgun (WGS) entry which is preliminary data.</text>
</comment>
<feature type="transmembrane region" description="Helical" evidence="6">
    <location>
        <begin position="305"/>
        <end position="327"/>
    </location>
</feature>
<proteinExistence type="predicted"/>
<evidence type="ECO:0000256" key="5">
    <source>
        <dbReference type="ARBA" id="ARBA00023136"/>
    </source>
</evidence>
<dbReference type="AlphaFoldDB" id="A0A841JRQ0"/>
<dbReference type="EMBL" id="JACHEK010000004">
    <property type="protein sequence ID" value="MBB6144072.1"/>
    <property type="molecule type" value="Genomic_DNA"/>
</dbReference>
<name>A0A841JRQ0_9BACT</name>
<dbReference type="PANTHER" id="PTHR30250:SF11">
    <property type="entry name" value="O-ANTIGEN TRANSPORTER-RELATED"/>
    <property type="match status" value="1"/>
</dbReference>
<dbReference type="GO" id="GO:0005886">
    <property type="term" value="C:plasma membrane"/>
    <property type="evidence" value="ECO:0007669"/>
    <property type="project" value="UniProtKB-SubCell"/>
</dbReference>
<evidence type="ECO:0000256" key="2">
    <source>
        <dbReference type="ARBA" id="ARBA00022475"/>
    </source>
</evidence>
<sequence>MKRFIDEQLEKLKASSLARNTGWMLLGQGLGFLSQTLYFVLLARLLGTSQYGIYAGTFAFVSLVAQYSSLGSDTVFLRYVSGKRENFQTYWGNVLIFICTLSMVLSLLLHFLGRFILNPESAAIVFPSAIGVCFSTQIAFAAGRVFQAFEQLRVTAMMNLLTNVLRLITAFIMVFVLHHATARQWVIASLFVSLAGAIVAVATVTIKLGLPKFAPGLIRKHAAEGLQYSFSQSTSSAYNDLDKTMLSHYGMNEANGIYAMAYRVVEIATIPIFSIRDAAMPRFFIEGSKGIEHSYKLGRSLLTKALWLGVISAVGMFFLAPIIPYIVGKGFSESVSALRWLCLIPFFRSIHQMTGAALTGAGLQKYRTANQCIAAAFNFGLNLWLIPKYGWLGAAWASLLTDGALGIMNFTVATRLSRSAVKPSAVVA</sequence>
<evidence type="ECO:0000256" key="3">
    <source>
        <dbReference type="ARBA" id="ARBA00022692"/>
    </source>
</evidence>
<feature type="transmembrane region" description="Helical" evidence="6">
    <location>
        <begin position="21"/>
        <end position="45"/>
    </location>
</feature>
<keyword evidence="2" id="KW-1003">Cell membrane</keyword>
<feature type="transmembrane region" description="Helical" evidence="6">
    <location>
        <begin position="389"/>
        <end position="412"/>
    </location>
</feature>
<evidence type="ECO:0000313" key="8">
    <source>
        <dbReference type="Proteomes" id="UP000538666"/>
    </source>
</evidence>
<dbReference type="InterPro" id="IPR050833">
    <property type="entry name" value="Poly_Biosynth_Transport"/>
</dbReference>
<dbReference type="RefSeq" id="WP_050059247.1">
    <property type="nucleotide sequence ID" value="NZ_JACHEK010000004.1"/>
</dbReference>
<evidence type="ECO:0000256" key="6">
    <source>
        <dbReference type="SAM" id="Phobius"/>
    </source>
</evidence>
<gene>
    <name evidence="7" type="ORF">HNQ77_002024</name>
</gene>
<evidence type="ECO:0000313" key="7">
    <source>
        <dbReference type="EMBL" id="MBB6144072.1"/>
    </source>
</evidence>
<comment type="subcellular location">
    <subcellularLocation>
        <location evidence="1">Cell membrane</location>
        <topology evidence="1">Multi-pass membrane protein</topology>
    </subcellularLocation>
</comment>
<keyword evidence="8" id="KW-1185">Reference proteome</keyword>